<keyword evidence="3" id="KW-1185">Reference proteome</keyword>
<dbReference type="OrthoDB" id="2990034at2"/>
<sequence length="226" mass="25545">MFHKWPLCLTLLSLLVLMAGCSRFNSETQVNMHMDLALENNLNDMIHQSPLIVMGTYQSAAGSINGARNPRDPSKPAADVYNEVKLFNFKVNKVLKGELDADIIKVGQSHTLQLDRLRENENIHITNPLYIEPEMGKTYILFLKKSPYADFYSFPFVPNSIQLNGQGKALLQIPSHHLLKQTVTQDDQTIHVSIDGFPTNYKDQVTGLNLQGILNRVENIEKTLLQ</sequence>
<gene>
    <name evidence="2" type="ORF">H1164_01280</name>
</gene>
<comment type="caution">
    <text evidence="2">The sequence shown here is derived from an EMBL/GenBank/DDBJ whole genome shotgun (WGS) entry which is preliminary data.</text>
</comment>
<feature type="chain" id="PRO_5039575670" description="Lipoprotein" evidence="1">
    <location>
        <begin position="20"/>
        <end position="226"/>
    </location>
</feature>
<accession>A0A7W1X7L9</accession>
<dbReference type="PROSITE" id="PS51257">
    <property type="entry name" value="PROKAR_LIPOPROTEIN"/>
    <property type="match status" value="1"/>
</dbReference>
<feature type="signal peptide" evidence="1">
    <location>
        <begin position="1"/>
        <end position="19"/>
    </location>
</feature>
<protein>
    <recommendedName>
        <fullName evidence="4">Lipoprotein</fullName>
    </recommendedName>
</protein>
<dbReference type="RefSeq" id="WP_152568552.1">
    <property type="nucleotide sequence ID" value="NZ_JACEIP010000002.1"/>
</dbReference>
<evidence type="ECO:0008006" key="4">
    <source>
        <dbReference type="Google" id="ProtNLM"/>
    </source>
</evidence>
<evidence type="ECO:0000256" key="1">
    <source>
        <dbReference type="SAM" id="SignalP"/>
    </source>
</evidence>
<dbReference type="AlphaFoldDB" id="A0A7W1X7L9"/>
<evidence type="ECO:0000313" key="2">
    <source>
        <dbReference type="EMBL" id="MBA4541540.1"/>
    </source>
</evidence>
<keyword evidence="1" id="KW-0732">Signal</keyword>
<proteinExistence type="predicted"/>
<organism evidence="2 3">
    <name type="scientific">Thermoactinomyces daqus</name>
    <dbReference type="NCBI Taxonomy" id="1329516"/>
    <lineage>
        <taxon>Bacteria</taxon>
        <taxon>Bacillati</taxon>
        <taxon>Bacillota</taxon>
        <taxon>Bacilli</taxon>
        <taxon>Bacillales</taxon>
        <taxon>Thermoactinomycetaceae</taxon>
        <taxon>Thermoactinomyces</taxon>
    </lineage>
</organism>
<evidence type="ECO:0000313" key="3">
    <source>
        <dbReference type="Proteomes" id="UP000530514"/>
    </source>
</evidence>
<name>A0A7W1X7L9_9BACL</name>
<reference evidence="2 3" key="1">
    <citation type="submission" date="2020-07" db="EMBL/GenBank/DDBJ databases">
        <authorList>
            <person name="Feng H."/>
        </authorList>
    </citation>
    <scope>NUCLEOTIDE SEQUENCE [LARGE SCALE GENOMIC DNA]</scope>
    <source>
        <strain evidence="3">s-11</strain>
    </source>
</reference>
<dbReference type="Proteomes" id="UP000530514">
    <property type="component" value="Unassembled WGS sequence"/>
</dbReference>
<dbReference type="EMBL" id="JACEIP010000002">
    <property type="protein sequence ID" value="MBA4541540.1"/>
    <property type="molecule type" value="Genomic_DNA"/>
</dbReference>